<sequence>MQDNTPAHAAASTMEETSQRLIQSIFWPTISPDLKPIEFVWDRVKNYIQRHYPNLSSGMRCTRDSLCKIVR</sequence>
<evidence type="ECO:0000313" key="2">
    <source>
        <dbReference type="EMBL" id="VDB90886.1"/>
    </source>
</evidence>
<dbReference type="EMBL" id="LR026991">
    <property type="protein sequence ID" value="VDB90886.1"/>
    <property type="molecule type" value="Genomic_DNA"/>
</dbReference>
<evidence type="ECO:0000259" key="1">
    <source>
        <dbReference type="Pfam" id="PF13358"/>
    </source>
</evidence>
<gene>
    <name evidence="2" type="ORF">BGT96224V316_LOCUS5911</name>
</gene>
<dbReference type="InterPro" id="IPR038717">
    <property type="entry name" value="Tc1-like_DDE_dom"/>
</dbReference>
<dbReference type="AlphaFoldDB" id="A0A9X9MKF6"/>
<dbReference type="GO" id="GO:0003676">
    <property type="term" value="F:nucleic acid binding"/>
    <property type="evidence" value="ECO:0007669"/>
    <property type="project" value="InterPro"/>
</dbReference>
<organism evidence="2 3">
    <name type="scientific">Blumeria graminis f. sp. tritici</name>
    <dbReference type="NCBI Taxonomy" id="62690"/>
    <lineage>
        <taxon>Eukaryota</taxon>
        <taxon>Fungi</taxon>
        <taxon>Dikarya</taxon>
        <taxon>Ascomycota</taxon>
        <taxon>Pezizomycotina</taxon>
        <taxon>Leotiomycetes</taxon>
        <taxon>Erysiphales</taxon>
        <taxon>Erysiphaceae</taxon>
        <taxon>Blumeria</taxon>
    </lineage>
</organism>
<dbReference type="Proteomes" id="UP000324639">
    <property type="component" value="Chromosome Bgt_-08"/>
</dbReference>
<dbReference type="Gene3D" id="3.30.420.10">
    <property type="entry name" value="Ribonuclease H-like superfamily/Ribonuclease H"/>
    <property type="match status" value="1"/>
</dbReference>
<name>A0A9X9MKF6_BLUGR</name>
<keyword evidence="3" id="KW-1185">Reference proteome</keyword>
<protein>
    <submittedName>
        <fullName evidence="2">Bgt-51324</fullName>
    </submittedName>
</protein>
<proteinExistence type="predicted"/>
<reference evidence="2 3" key="1">
    <citation type="submission" date="2018-08" db="EMBL/GenBank/DDBJ databases">
        <authorList>
            <person name="Muller C M."/>
        </authorList>
    </citation>
    <scope>NUCLEOTIDE SEQUENCE [LARGE SCALE GENOMIC DNA]</scope>
</reference>
<feature type="domain" description="Tc1-like transposase DDE" evidence="1">
    <location>
        <begin position="3"/>
        <end position="50"/>
    </location>
</feature>
<dbReference type="Pfam" id="PF13358">
    <property type="entry name" value="DDE_3"/>
    <property type="match status" value="1"/>
</dbReference>
<accession>A0A9X9MKF6</accession>
<dbReference type="InterPro" id="IPR036397">
    <property type="entry name" value="RNaseH_sf"/>
</dbReference>
<evidence type="ECO:0000313" key="3">
    <source>
        <dbReference type="Proteomes" id="UP000324639"/>
    </source>
</evidence>